<dbReference type="InterPro" id="IPR018957">
    <property type="entry name" value="Znf_C3HC4_RING-type"/>
</dbReference>
<reference evidence="9 10" key="1">
    <citation type="submission" date="2023-10" db="EMBL/GenBank/DDBJ databases">
        <title>Draft Genome Sequence of Candida saopaulonensis from a very Premature Infant with Sepsis.</title>
        <authorList>
            <person name="Ning Y."/>
            <person name="Dai R."/>
            <person name="Xiao M."/>
            <person name="Xu Y."/>
            <person name="Yan Q."/>
            <person name="Zhang L."/>
        </authorList>
    </citation>
    <scope>NUCLEOTIDE SEQUENCE [LARGE SCALE GENOMIC DNA]</scope>
    <source>
        <strain evidence="9 10">19XY460</strain>
    </source>
</reference>
<protein>
    <recommendedName>
        <fullName evidence="8">RING-type domain-containing protein</fullName>
    </recommendedName>
</protein>
<keyword evidence="4 6" id="KW-0863">Zinc-finger</keyword>
<dbReference type="GO" id="GO:0005737">
    <property type="term" value="C:cytoplasm"/>
    <property type="evidence" value="ECO:0007669"/>
    <property type="project" value="UniProtKB-SubCell"/>
</dbReference>
<name>A0AAX4HCJ0_9ASCO</name>
<dbReference type="Gene3D" id="3.30.40.10">
    <property type="entry name" value="Zinc/RING finger domain, C3HC4 (zinc finger)"/>
    <property type="match status" value="1"/>
</dbReference>
<dbReference type="InterPro" id="IPR001841">
    <property type="entry name" value="Znf_RING"/>
</dbReference>
<evidence type="ECO:0000256" key="2">
    <source>
        <dbReference type="ARBA" id="ARBA00022490"/>
    </source>
</evidence>
<keyword evidence="3" id="KW-0479">Metal-binding</keyword>
<evidence type="ECO:0000256" key="6">
    <source>
        <dbReference type="PROSITE-ProRule" id="PRU00175"/>
    </source>
</evidence>
<feature type="compositionally biased region" description="Basic and acidic residues" evidence="7">
    <location>
        <begin position="475"/>
        <end position="511"/>
    </location>
</feature>
<feature type="region of interest" description="Disordered" evidence="7">
    <location>
        <begin position="53"/>
        <end position="107"/>
    </location>
</feature>
<dbReference type="AlphaFoldDB" id="A0AAX4HCJ0"/>
<feature type="region of interest" description="Disordered" evidence="7">
    <location>
        <begin position="469"/>
        <end position="513"/>
    </location>
</feature>
<dbReference type="PANTHER" id="PTHR12983:SF9">
    <property type="entry name" value="E3 UBIQUITIN-PROTEIN LIGASE RNF10"/>
    <property type="match status" value="1"/>
</dbReference>
<feature type="compositionally biased region" description="Basic and acidic residues" evidence="7">
    <location>
        <begin position="17"/>
        <end position="27"/>
    </location>
</feature>
<dbReference type="GO" id="GO:0008270">
    <property type="term" value="F:zinc ion binding"/>
    <property type="evidence" value="ECO:0007669"/>
    <property type="project" value="UniProtKB-KW"/>
</dbReference>
<dbReference type="InterPro" id="IPR039739">
    <property type="entry name" value="MAG2/RNF10"/>
</dbReference>
<dbReference type="Proteomes" id="UP001338582">
    <property type="component" value="Chromosome 4"/>
</dbReference>
<dbReference type="InterPro" id="IPR017907">
    <property type="entry name" value="Znf_RING_CS"/>
</dbReference>
<dbReference type="RefSeq" id="XP_062878699.1">
    <property type="nucleotide sequence ID" value="XM_063022629.1"/>
</dbReference>
<feature type="compositionally biased region" description="Acidic residues" evidence="7">
    <location>
        <begin position="569"/>
        <end position="580"/>
    </location>
</feature>
<dbReference type="Pfam" id="PF00097">
    <property type="entry name" value="zf-C3HC4"/>
    <property type="match status" value="1"/>
</dbReference>
<dbReference type="PROSITE" id="PS50089">
    <property type="entry name" value="ZF_RING_2"/>
    <property type="match status" value="1"/>
</dbReference>
<accession>A0AAX4HCJ0</accession>
<feature type="region of interest" description="Disordered" evidence="7">
    <location>
        <begin position="533"/>
        <end position="580"/>
    </location>
</feature>
<dbReference type="KEGG" id="asau:88174732"/>
<dbReference type="GeneID" id="88174732"/>
<feature type="compositionally biased region" description="Polar residues" evidence="7">
    <location>
        <begin position="1"/>
        <end position="16"/>
    </location>
</feature>
<dbReference type="EMBL" id="CP138897">
    <property type="protein sequence ID" value="WPK26318.1"/>
    <property type="molecule type" value="Genomic_DNA"/>
</dbReference>
<dbReference type="InterPro" id="IPR013083">
    <property type="entry name" value="Znf_RING/FYVE/PHD"/>
</dbReference>
<keyword evidence="2" id="KW-0963">Cytoplasm</keyword>
<dbReference type="SMART" id="SM00184">
    <property type="entry name" value="RING"/>
    <property type="match status" value="1"/>
</dbReference>
<dbReference type="PANTHER" id="PTHR12983">
    <property type="entry name" value="RING FINGER 10 FAMILY MEMBER"/>
    <property type="match status" value="1"/>
</dbReference>
<organism evidence="9 10">
    <name type="scientific">Australozyma saopauloensis</name>
    <dbReference type="NCBI Taxonomy" id="291208"/>
    <lineage>
        <taxon>Eukaryota</taxon>
        <taxon>Fungi</taxon>
        <taxon>Dikarya</taxon>
        <taxon>Ascomycota</taxon>
        <taxon>Saccharomycotina</taxon>
        <taxon>Pichiomycetes</taxon>
        <taxon>Metschnikowiaceae</taxon>
        <taxon>Australozyma</taxon>
    </lineage>
</organism>
<feature type="region of interest" description="Disordered" evidence="7">
    <location>
        <begin position="1"/>
        <end position="35"/>
    </location>
</feature>
<evidence type="ECO:0000256" key="7">
    <source>
        <dbReference type="SAM" id="MobiDB-lite"/>
    </source>
</evidence>
<sequence length="617" mass="70087">MSATKPITSSNVSAKTESSKTRAEGRKNRAAKKNQNSINHLLDFLLYKDLPEYRQQDQSNRRTHQRMYNNGRSKNSNLNYNNGGYGNGSHSGTHGSSKDYNNRGRPARRRPKAFLHGMRFINVNYKFVVDYRKSYTAQKLDPNVPVDTDDILCIVAPQGNACPICLSSELVAPRMITLCGHILCLPCLLALLDSEVPTSMKRESKAVVEKYTDCPLCASIIRRGDVKPVLVDTTDVRFDMPKVNDEIVLTLMARDANKIVPVPSFASKDAHGQFPWADQLHTDPYLRIYKADHTYVTSMYEQEKTALRQAYENDSDLFLAGRKLLKLALLSIDLDVRAWTEKFESEAKVSEQVQPIKPSQDSAPNQTFYYYQTGFKCPTTYVLSALDMKVLKTSYGADYSELPPSIVAKVENIRYEEMDEELATTRYKYISHLPLGTSLGFLECCWENNEFISPEVWGTYKHDLLKRSKTSSRKLNQEERSKQRALNEEERRAREYIDRENNGGPQYHEDDLQWINGGGIGSLTITDHREMPALSGGQHTERSRSLSADASELTQRSVWGTQIPKAEQTEEDSEGGWDADEMIRRAREEIEKLGAEVKGKAKKKKKYIILLSNTGWA</sequence>
<evidence type="ECO:0000256" key="5">
    <source>
        <dbReference type="ARBA" id="ARBA00022833"/>
    </source>
</evidence>
<dbReference type="GO" id="GO:0000976">
    <property type="term" value="F:transcription cis-regulatory region binding"/>
    <property type="evidence" value="ECO:0007669"/>
    <property type="project" value="TreeGrafter"/>
</dbReference>
<evidence type="ECO:0000259" key="8">
    <source>
        <dbReference type="PROSITE" id="PS50089"/>
    </source>
</evidence>
<keyword evidence="5" id="KW-0862">Zinc</keyword>
<feature type="compositionally biased region" description="Polar residues" evidence="7">
    <location>
        <begin position="545"/>
        <end position="560"/>
    </location>
</feature>
<proteinExistence type="predicted"/>
<dbReference type="GO" id="GO:0045944">
    <property type="term" value="P:positive regulation of transcription by RNA polymerase II"/>
    <property type="evidence" value="ECO:0007669"/>
    <property type="project" value="TreeGrafter"/>
</dbReference>
<comment type="subcellular location">
    <subcellularLocation>
        <location evidence="1">Cytoplasm</location>
    </subcellularLocation>
</comment>
<dbReference type="SUPFAM" id="SSF57850">
    <property type="entry name" value="RING/U-box"/>
    <property type="match status" value="1"/>
</dbReference>
<evidence type="ECO:0000256" key="3">
    <source>
        <dbReference type="ARBA" id="ARBA00022723"/>
    </source>
</evidence>
<evidence type="ECO:0000256" key="1">
    <source>
        <dbReference type="ARBA" id="ARBA00004496"/>
    </source>
</evidence>
<evidence type="ECO:0000313" key="10">
    <source>
        <dbReference type="Proteomes" id="UP001338582"/>
    </source>
</evidence>
<gene>
    <name evidence="9" type="ORF">PUMCH_003669</name>
</gene>
<keyword evidence="10" id="KW-1185">Reference proteome</keyword>
<feature type="compositionally biased region" description="Low complexity" evidence="7">
    <location>
        <begin position="68"/>
        <end position="82"/>
    </location>
</feature>
<feature type="domain" description="RING-type" evidence="8">
    <location>
        <begin position="162"/>
        <end position="217"/>
    </location>
</feature>
<evidence type="ECO:0000313" key="9">
    <source>
        <dbReference type="EMBL" id="WPK26318.1"/>
    </source>
</evidence>
<dbReference type="PROSITE" id="PS00518">
    <property type="entry name" value="ZF_RING_1"/>
    <property type="match status" value="1"/>
</dbReference>
<evidence type="ECO:0000256" key="4">
    <source>
        <dbReference type="ARBA" id="ARBA00022771"/>
    </source>
</evidence>